<proteinExistence type="predicted"/>
<dbReference type="InterPro" id="IPR039535">
    <property type="entry name" value="ASST-like"/>
</dbReference>
<protein>
    <submittedName>
        <fullName evidence="1">Uncharacterized protein</fullName>
    </submittedName>
</protein>
<dbReference type="InterPro" id="IPR053143">
    <property type="entry name" value="Arylsulfate_ST"/>
</dbReference>
<organism evidence="1 2">
    <name type="scientific">Trichoderma gamsii</name>
    <dbReference type="NCBI Taxonomy" id="398673"/>
    <lineage>
        <taxon>Eukaryota</taxon>
        <taxon>Fungi</taxon>
        <taxon>Dikarya</taxon>
        <taxon>Ascomycota</taxon>
        <taxon>Pezizomycotina</taxon>
        <taxon>Sordariomycetes</taxon>
        <taxon>Hypocreomycetidae</taxon>
        <taxon>Hypocreales</taxon>
        <taxon>Hypocreaceae</taxon>
        <taxon>Trichoderma</taxon>
    </lineage>
</organism>
<gene>
    <name evidence="1" type="ORF">TGAMA5MH_08269</name>
</gene>
<name>A0A2K0T2L1_9HYPO</name>
<dbReference type="OrthoDB" id="5377172at2759"/>
<dbReference type="Pfam" id="PF14269">
    <property type="entry name" value="Arylsulfotran_2"/>
    <property type="match status" value="1"/>
</dbReference>
<evidence type="ECO:0000313" key="1">
    <source>
        <dbReference type="EMBL" id="PNP39750.1"/>
    </source>
</evidence>
<dbReference type="EMBL" id="MTYH01000075">
    <property type="protein sequence ID" value="PNP39750.1"/>
    <property type="molecule type" value="Genomic_DNA"/>
</dbReference>
<dbReference type="Proteomes" id="UP000236546">
    <property type="component" value="Unassembled WGS sequence"/>
</dbReference>
<dbReference type="PANTHER" id="PTHR35340:SF5">
    <property type="entry name" value="ASST-DOMAIN-CONTAINING PROTEIN"/>
    <property type="match status" value="1"/>
</dbReference>
<dbReference type="PANTHER" id="PTHR35340">
    <property type="entry name" value="PQQ ENZYME REPEAT PROTEIN-RELATED"/>
    <property type="match status" value="1"/>
</dbReference>
<evidence type="ECO:0000313" key="2">
    <source>
        <dbReference type="Proteomes" id="UP000236546"/>
    </source>
</evidence>
<accession>A0A2K0T2L1</accession>
<reference evidence="1 2" key="1">
    <citation type="submission" date="2017-02" db="EMBL/GenBank/DDBJ databases">
        <title>Genomes of Trichoderma spp. with biocontrol activity.</title>
        <authorList>
            <person name="Gardiner D."/>
            <person name="Kazan K."/>
            <person name="Vos C."/>
            <person name="Harvey P."/>
        </authorList>
    </citation>
    <scope>NUCLEOTIDE SEQUENCE [LARGE SCALE GENOMIC DNA]</scope>
    <source>
        <strain evidence="1 2">A5MH</strain>
    </source>
</reference>
<dbReference type="AlphaFoldDB" id="A0A2K0T2L1"/>
<comment type="caution">
    <text evidence="1">The sequence shown here is derived from an EMBL/GenBank/DDBJ whole genome shotgun (WGS) entry which is preliminary data.</text>
</comment>
<sequence length="119" mass="12748">MSLIAGDVGPVSVATASGVGIILNSAYEIVKTVYASDGGKQVHIDMHEFNVIDDGNRAIVLIAKKSLPGESTLPENANATVRNNGFQEIELETNSVVFEWWAFDFVPASDTHSAQTEDP</sequence>